<keyword evidence="1" id="KW-0540">Nuclease</keyword>
<keyword evidence="9" id="KW-0234">DNA repair</keyword>
<evidence type="ECO:0000259" key="12">
    <source>
        <dbReference type="PROSITE" id="PS50164"/>
    </source>
</evidence>
<evidence type="ECO:0000256" key="5">
    <source>
        <dbReference type="ARBA" id="ARBA00022771"/>
    </source>
</evidence>
<dbReference type="InterPro" id="IPR035901">
    <property type="entry name" value="GIY-YIG_endonuc_sf"/>
</dbReference>
<feature type="region of interest" description="Disordered" evidence="11">
    <location>
        <begin position="25"/>
        <end position="56"/>
    </location>
</feature>
<organism evidence="13 14">
    <name type="scientific">Caenorhabditis auriculariae</name>
    <dbReference type="NCBI Taxonomy" id="2777116"/>
    <lineage>
        <taxon>Eukaryota</taxon>
        <taxon>Metazoa</taxon>
        <taxon>Ecdysozoa</taxon>
        <taxon>Nematoda</taxon>
        <taxon>Chromadorea</taxon>
        <taxon>Rhabditida</taxon>
        <taxon>Rhabditina</taxon>
        <taxon>Rhabditomorpha</taxon>
        <taxon>Rhabditoidea</taxon>
        <taxon>Rhabditidae</taxon>
        <taxon>Peloderinae</taxon>
        <taxon>Caenorhabditis</taxon>
    </lineage>
</organism>
<sequence>MVDVVTLSSDSEDELVDFKKTPKKLKRLSKGSKSSSPKKSINIEGVPKSFSSDSKTRFSFGVCGDDSFLDIPTTSKWNFSPNKSDKNEENIRESDSPDLFAKPPLDYKSPNKKISPKIDEFALTSSDDEKKDDLALRALISPNKKRTKRGEKKNLIQNEFFGVYCLISRSPRPCFKNRCYIGYTVDPNRRIMQHNGGREKGGAKKTDNRGPWDMVCVVHGFPNSVAALRFEWAWQNPNVSKVIRHHELKKGRKETPFAFQLRIACCLINSKPFSRFALTFRWLELVI</sequence>
<dbReference type="AlphaFoldDB" id="A0A8S1HTH2"/>
<feature type="compositionally biased region" description="Basic and acidic residues" evidence="11">
    <location>
        <begin position="83"/>
        <end position="95"/>
    </location>
</feature>
<keyword evidence="3" id="KW-0255">Endonuclease</keyword>
<keyword evidence="5" id="KW-0863">Zinc-finger</keyword>
<evidence type="ECO:0000256" key="7">
    <source>
        <dbReference type="ARBA" id="ARBA00022833"/>
    </source>
</evidence>
<dbReference type="Pfam" id="PF01541">
    <property type="entry name" value="GIY-YIG"/>
    <property type="match status" value="1"/>
</dbReference>
<dbReference type="InterPro" id="IPR000305">
    <property type="entry name" value="GIY-YIG_endonuc"/>
</dbReference>
<accession>A0A8S1HTH2</accession>
<comment type="caution">
    <text evidence="13">The sequence shown here is derived from an EMBL/GenBank/DDBJ whole genome shotgun (WGS) entry which is preliminary data.</text>
</comment>
<feature type="domain" description="GIY-YIG" evidence="12">
    <location>
        <begin position="159"/>
        <end position="244"/>
    </location>
</feature>
<protein>
    <recommendedName>
        <fullName evidence="12">GIY-YIG domain-containing protein</fullName>
    </recommendedName>
</protein>
<dbReference type="PANTHER" id="PTHR20208:SF10">
    <property type="entry name" value="STRUCTURE-SPECIFIC ENDONUCLEASE SUBUNIT SLX1"/>
    <property type="match status" value="1"/>
</dbReference>
<keyword evidence="7" id="KW-0862">Zinc</keyword>
<name>A0A8S1HTH2_9PELO</name>
<dbReference type="FunFam" id="3.40.1440.10:FF:000008">
    <property type="entry name" value="Structure-specific endonuclease subunit SLX1 homolog"/>
    <property type="match status" value="1"/>
</dbReference>
<keyword evidence="14" id="KW-1185">Reference proteome</keyword>
<dbReference type="GO" id="GO:0008270">
    <property type="term" value="F:zinc ion binding"/>
    <property type="evidence" value="ECO:0007669"/>
    <property type="project" value="UniProtKB-KW"/>
</dbReference>
<reference evidence="13" key="1">
    <citation type="submission" date="2020-10" db="EMBL/GenBank/DDBJ databases">
        <authorList>
            <person name="Kikuchi T."/>
        </authorList>
    </citation>
    <scope>NUCLEOTIDE SEQUENCE</scope>
    <source>
        <strain evidence="13">NKZ352</strain>
    </source>
</reference>
<dbReference type="Gene3D" id="3.40.1440.10">
    <property type="entry name" value="GIY-YIG endonuclease"/>
    <property type="match status" value="1"/>
</dbReference>
<evidence type="ECO:0000256" key="1">
    <source>
        <dbReference type="ARBA" id="ARBA00022722"/>
    </source>
</evidence>
<evidence type="ECO:0000313" key="13">
    <source>
        <dbReference type="EMBL" id="CAD6197840.1"/>
    </source>
</evidence>
<keyword evidence="2" id="KW-0479">Metal-binding</keyword>
<dbReference type="CDD" id="cd10455">
    <property type="entry name" value="GIY-YIG_SLX1"/>
    <property type="match status" value="1"/>
</dbReference>
<evidence type="ECO:0000256" key="11">
    <source>
        <dbReference type="SAM" id="MobiDB-lite"/>
    </source>
</evidence>
<evidence type="ECO:0000313" key="14">
    <source>
        <dbReference type="Proteomes" id="UP000835052"/>
    </source>
</evidence>
<proteinExistence type="predicted"/>
<dbReference type="OrthoDB" id="24645at2759"/>
<dbReference type="GO" id="GO:0008821">
    <property type="term" value="F:crossover junction DNA endonuclease activity"/>
    <property type="evidence" value="ECO:0007669"/>
    <property type="project" value="TreeGrafter"/>
</dbReference>
<evidence type="ECO:0000256" key="6">
    <source>
        <dbReference type="ARBA" id="ARBA00022801"/>
    </source>
</evidence>
<dbReference type="GO" id="GO:0000724">
    <property type="term" value="P:double-strand break repair via homologous recombination"/>
    <property type="evidence" value="ECO:0007669"/>
    <property type="project" value="TreeGrafter"/>
</dbReference>
<evidence type="ECO:0000256" key="2">
    <source>
        <dbReference type="ARBA" id="ARBA00022723"/>
    </source>
</evidence>
<dbReference type="PROSITE" id="PS50164">
    <property type="entry name" value="GIY_YIG"/>
    <property type="match status" value="1"/>
</dbReference>
<dbReference type="PANTHER" id="PTHR20208">
    <property type="entry name" value="STRUCTURE-SPECIFIC ENDONUCLEASE SUBUNIT SLX1"/>
    <property type="match status" value="1"/>
</dbReference>
<evidence type="ECO:0000256" key="4">
    <source>
        <dbReference type="ARBA" id="ARBA00022763"/>
    </source>
</evidence>
<evidence type="ECO:0000256" key="9">
    <source>
        <dbReference type="ARBA" id="ARBA00023204"/>
    </source>
</evidence>
<keyword evidence="6" id="KW-0378">Hydrolase</keyword>
<dbReference type="EMBL" id="CAJGYM010000106">
    <property type="protein sequence ID" value="CAD6197840.1"/>
    <property type="molecule type" value="Genomic_DNA"/>
</dbReference>
<keyword evidence="10" id="KW-0539">Nucleus</keyword>
<keyword evidence="8" id="KW-0233">DNA recombination</keyword>
<gene>
    <name evidence="13" type="ORF">CAUJ_LOCUS13747</name>
</gene>
<feature type="compositionally biased region" description="Low complexity" evidence="11">
    <location>
        <begin position="31"/>
        <end position="40"/>
    </location>
</feature>
<evidence type="ECO:0000256" key="8">
    <source>
        <dbReference type="ARBA" id="ARBA00023172"/>
    </source>
</evidence>
<keyword evidence="4" id="KW-0227">DNA damage</keyword>
<evidence type="ECO:0000256" key="10">
    <source>
        <dbReference type="ARBA" id="ARBA00023242"/>
    </source>
</evidence>
<dbReference type="GO" id="GO:0033557">
    <property type="term" value="C:Slx1-Slx4 complex"/>
    <property type="evidence" value="ECO:0007669"/>
    <property type="project" value="TreeGrafter"/>
</dbReference>
<evidence type="ECO:0000256" key="3">
    <source>
        <dbReference type="ARBA" id="ARBA00022759"/>
    </source>
</evidence>
<dbReference type="InterPro" id="IPR050381">
    <property type="entry name" value="SLX1_endonuclease"/>
</dbReference>
<dbReference type="Proteomes" id="UP000835052">
    <property type="component" value="Unassembled WGS sequence"/>
</dbReference>
<feature type="region of interest" description="Disordered" evidence="11">
    <location>
        <begin position="79"/>
        <end position="113"/>
    </location>
</feature>
<dbReference type="GO" id="GO:0017108">
    <property type="term" value="F:5'-flap endonuclease activity"/>
    <property type="evidence" value="ECO:0007669"/>
    <property type="project" value="TreeGrafter"/>
</dbReference>